<proteinExistence type="predicted"/>
<keyword evidence="3" id="KW-1185">Reference proteome</keyword>
<name>A0AAD8GLU3_9APIA</name>
<dbReference type="AlphaFoldDB" id="A0AAD8GLU3"/>
<gene>
    <name evidence="2" type="ORF">POM88_054932</name>
</gene>
<reference evidence="2" key="2">
    <citation type="submission" date="2023-05" db="EMBL/GenBank/DDBJ databases">
        <authorList>
            <person name="Schelkunov M.I."/>
        </authorList>
    </citation>
    <scope>NUCLEOTIDE SEQUENCE</scope>
    <source>
        <strain evidence="2">Hsosn_3</strain>
        <tissue evidence="2">Leaf</tissue>
    </source>
</reference>
<accession>A0AAD8GLU3</accession>
<dbReference type="Proteomes" id="UP001237642">
    <property type="component" value="Unassembled WGS sequence"/>
</dbReference>
<comment type="caution">
    <text evidence="2">The sequence shown here is derived from an EMBL/GenBank/DDBJ whole genome shotgun (WGS) entry which is preliminary data.</text>
</comment>
<protein>
    <submittedName>
        <fullName evidence="2">Uncharacterized protein</fullName>
    </submittedName>
</protein>
<feature type="region of interest" description="Disordered" evidence="1">
    <location>
        <begin position="78"/>
        <end position="100"/>
    </location>
</feature>
<dbReference type="EMBL" id="JAUIZM010000119">
    <property type="protein sequence ID" value="KAK1348685.1"/>
    <property type="molecule type" value="Genomic_DNA"/>
</dbReference>
<organism evidence="2 3">
    <name type="scientific">Heracleum sosnowskyi</name>
    <dbReference type="NCBI Taxonomy" id="360622"/>
    <lineage>
        <taxon>Eukaryota</taxon>
        <taxon>Viridiplantae</taxon>
        <taxon>Streptophyta</taxon>
        <taxon>Embryophyta</taxon>
        <taxon>Tracheophyta</taxon>
        <taxon>Spermatophyta</taxon>
        <taxon>Magnoliopsida</taxon>
        <taxon>eudicotyledons</taxon>
        <taxon>Gunneridae</taxon>
        <taxon>Pentapetalae</taxon>
        <taxon>asterids</taxon>
        <taxon>campanulids</taxon>
        <taxon>Apiales</taxon>
        <taxon>Apiaceae</taxon>
        <taxon>Apioideae</taxon>
        <taxon>apioid superclade</taxon>
        <taxon>Tordylieae</taxon>
        <taxon>Tordyliinae</taxon>
        <taxon>Heracleum</taxon>
    </lineage>
</organism>
<evidence type="ECO:0000313" key="3">
    <source>
        <dbReference type="Proteomes" id="UP001237642"/>
    </source>
</evidence>
<dbReference type="PANTHER" id="PTHR46250">
    <property type="entry name" value="MYB/SANT-LIKE DNA-BINDING DOMAIN PROTEIN-RELATED"/>
    <property type="match status" value="1"/>
</dbReference>
<dbReference type="PANTHER" id="PTHR46250:SF18">
    <property type="entry name" value="MYB_SANT-LIKE DOMAIN-CONTAINING PROTEIN"/>
    <property type="match status" value="1"/>
</dbReference>
<sequence length="100" mass="11530">MQNKFPGSDLRAFPHFDSKVKWFKDKYGVICEMNYPKAGGLWMTHFPYIDKLDLIFGVDKTNDTTSELPEDSIQNLEETVNLDNDYSDDDAPLQPPVKKN</sequence>
<evidence type="ECO:0000313" key="2">
    <source>
        <dbReference type="EMBL" id="KAK1348685.1"/>
    </source>
</evidence>
<reference evidence="2" key="1">
    <citation type="submission" date="2023-02" db="EMBL/GenBank/DDBJ databases">
        <title>Genome of toxic invasive species Heracleum sosnowskyi carries increased number of genes despite the absence of recent whole-genome duplications.</title>
        <authorList>
            <person name="Schelkunov M."/>
            <person name="Shtratnikova V."/>
            <person name="Makarenko M."/>
            <person name="Klepikova A."/>
            <person name="Omelchenko D."/>
            <person name="Novikova G."/>
            <person name="Obukhova E."/>
            <person name="Bogdanov V."/>
            <person name="Penin A."/>
            <person name="Logacheva M."/>
        </authorList>
    </citation>
    <scope>NUCLEOTIDE SEQUENCE</scope>
    <source>
        <strain evidence="2">Hsosn_3</strain>
        <tissue evidence="2">Leaf</tissue>
    </source>
</reference>
<evidence type="ECO:0000256" key="1">
    <source>
        <dbReference type="SAM" id="MobiDB-lite"/>
    </source>
</evidence>